<evidence type="ECO:0000313" key="2">
    <source>
        <dbReference type="EMBL" id="THU75946.1"/>
    </source>
</evidence>
<dbReference type="EMBL" id="ML181347">
    <property type="protein sequence ID" value="THU75946.1"/>
    <property type="molecule type" value="Genomic_DNA"/>
</dbReference>
<evidence type="ECO:0000313" key="3">
    <source>
        <dbReference type="EMBL" id="THU85932.1"/>
    </source>
</evidence>
<gene>
    <name evidence="3" type="ORF">K435DRAFT_970485</name>
    <name evidence="2" type="ORF">K435DRAFT_974640</name>
</gene>
<dbReference type="AlphaFoldDB" id="A0A4S8KKA7"/>
<accession>A0A4S8KKA7</accession>
<feature type="region of interest" description="Disordered" evidence="1">
    <location>
        <begin position="222"/>
        <end position="267"/>
    </location>
</feature>
<dbReference type="Proteomes" id="UP000297245">
    <property type="component" value="Unassembled WGS sequence"/>
</dbReference>
<sequence>MPFDPATLAVAANVGQVVSAAHPIIGTAVKAASTSPANTKVVISDTAKMRIESAMTALSQFSKFAEVSPDIEKQYKLYEEEFLTLNQLYKTSAQRAKMMKERTWRQRISWTAIRASYSERNQLNIQEISEAMSDLTLRMTSASAGAESEYNKLAKKVHVGLTHELDIQMFELYAEKDAGMSTGEFVANVVRPAAVLVLPTPSAVEIYVNLITSKLNALSPIPDLPEDQSSTSPTTLQSPISTQSNSGSGDDASIGSSSNSNPFSDSSEVIAENIAMVDLSGTRDAAIRERTPRRRMSTADMV</sequence>
<organism evidence="2 4">
    <name type="scientific">Dendrothele bispora (strain CBS 962.96)</name>
    <dbReference type="NCBI Taxonomy" id="1314807"/>
    <lineage>
        <taxon>Eukaryota</taxon>
        <taxon>Fungi</taxon>
        <taxon>Dikarya</taxon>
        <taxon>Basidiomycota</taxon>
        <taxon>Agaricomycotina</taxon>
        <taxon>Agaricomycetes</taxon>
        <taxon>Agaricomycetidae</taxon>
        <taxon>Agaricales</taxon>
        <taxon>Agaricales incertae sedis</taxon>
        <taxon>Dendrothele</taxon>
    </lineage>
</organism>
<proteinExistence type="predicted"/>
<dbReference type="EMBL" id="ML179521">
    <property type="protein sequence ID" value="THU85932.1"/>
    <property type="molecule type" value="Genomic_DNA"/>
</dbReference>
<name>A0A4S8KKA7_DENBC</name>
<evidence type="ECO:0000256" key="1">
    <source>
        <dbReference type="SAM" id="MobiDB-lite"/>
    </source>
</evidence>
<feature type="compositionally biased region" description="Low complexity" evidence="1">
    <location>
        <begin position="228"/>
        <end position="267"/>
    </location>
</feature>
<reference evidence="2 4" key="1">
    <citation type="journal article" date="2019" name="Nat. Ecol. Evol.">
        <title>Megaphylogeny resolves global patterns of mushroom evolution.</title>
        <authorList>
            <person name="Varga T."/>
            <person name="Krizsan K."/>
            <person name="Foldi C."/>
            <person name="Dima B."/>
            <person name="Sanchez-Garcia M."/>
            <person name="Sanchez-Ramirez S."/>
            <person name="Szollosi G.J."/>
            <person name="Szarkandi J.G."/>
            <person name="Papp V."/>
            <person name="Albert L."/>
            <person name="Andreopoulos W."/>
            <person name="Angelini C."/>
            <person name="Antonin V."/>
            <person name="Barry K.W."/>
            <person name="Bougher N.L."/>
            <person name="Buchanan P."/>
            <person name="Buyck B."/>
            <person name="Bense V."/>
            <person name="Catcheside P."/>
            <person name="Chovatia M."/>
            <person name="Cooper J."/>
            <person name="Damon W."/>
            <person name="Desjardin D."/>
            <person name="Finy P."/>
            <person name="Geml J."/>
            <person name="Haridas S."/>
            <person name="Hughes K."/>
            <person name="Justo A."/>
            <person name="Karasinski D."/>
            <person name="Kautmanova I."/>
            <person name="Kiss B."/>
            <person name="Kocsube S."/>
            <person name="Kotiranta H."/>
            <person name="LaButti K.M."/>
            <person name="Lechner B.E."/>
            <person name="Liimatainen K."/>
            <person name="Lipzen A."/>
            <person name="Lukacs Z."/>
            <person name="Mihaltcheva S."/>
            <person name="Morgado L.N."/>
            <person name="Niskanen T."/>
            <person name="Noordeloos M.E."/>
            <person name="Ohm R.A."/>
            <person name="Ortiz-Santana B."/>
            <person name="Ovrebo C."/>
            <person name="Racz N."/>
            <person name="Riley R."/>
            <person name="Savchenko A."/>
            <person name="Shiryaev A."/>
            <person name="Soop K."/>
            <person name="Spirin V."/>
            <person name="Szebenyi C."/>
            <person name="Tomsovsky M."/>
            <person name="Tulloss R.E."/>
            <person name="Uehling J."/>
            <person name="Grigoriev I.V."/>
            <person name="Vagvolgyi C."/>
            <person name="Papp T."/>
            <person name="Martin F.M."/>
            <person name="Miettinen O."/>
            <person name="Hibbett D.S."/>
            <person name="Nagy L.G."/>
        </authorList>
    </citation>
    <scope>NUCLEOTIDE SEQUENCE [LARGE SCALE GENOMIC DNA]</scope>
    <source>
        <strain evidence="2 4">CBS 962.96</strain>
    </source>
</reference>
<evidence type="ECO:0000313" key="4">
    <source>
        <dbReference type="Proteomes" id="UP000297245"/>
    </source>
</evidence>
<protein>
    <submittedName>
        <fullName evidence="2">Uncharacterized protein</fullName>
    </submittedName>
</protein>
<keyword evidence="4" id="KW-1185">Reference proteome</keyword>